<feature type="transmembrane region" description="Helical" evidence="1">
    <location>
        <begin position="52"/>
        <end position="72"/>
    </location>
</feature>
<feature type="transmembrane region" description="Helical" evidence="1">
    <location>
        <begin position="209"/>
        <end position="227"/>
    </location>
</feature>
<dbReference type="AlphaFoldDB" id="A0A1E1GJE0"/>
<reference evidence="2" key="1">
    <citation type="submission" date="2016-10" db="EMBL/GenBank/DDBJ databases">
        <title>Complete mitochondrial genomes of 50 helminths species.</title>
        <authorList>
            <person name="Kikuchi T."/>
            <person name="Holroyd N."/>
            <person name="Berriman M."/>
        </authorList>
    </citation>
    <scope>NUCLEOTIDE SEQUENCE</scope>
</reference>
<feature type="transmembrane region" description="Helical" evidence="1">
    <location>
        <begin position="28"/>
        <end position="46"/>
    </location>
</feature>
<geneLocation type="mitochondrion" evidence="2"/>
<sequence length="274" mass="31538">MGGVIIFSLFMLFMSSLLMLFSGDLMMYWMLLEISTLCLVPLFFGGGGLSGLLSYLVVSSLSSILIMVGLVFSDVYLLFVFGLCVKFGLFPFIYWVYNVLVYSGSWLVCWVISILSKISLVYLVFFLWDTGLGLVSFLAVLSLLVVGLNFWVSSLNWYYVWCHMMISSSVIMFVLGLIISMDLYIVLLVVYFVWGSGVIYYLSSVNMTVFGYVLWLLAVPLSISLYYKIYTCYLLCSSLYLLFFWFIYSFLEQYYLIKWVISNKISKFCFLLIV</sequence>
<keyword evidence="1" id="KW-0812">Transmembrane</keyword>
<keyword evidence="1" id="KW-0472">Membrane</keyword>
<protein>
    <submittedName>
        <fullName evidence="2">NADH dehydrogenase subunit 2</fullName>
    </submittedName>
</protein>
<organism evidence="2">
    <name type="scientific">Trichobilharzia regenti</name>
    <name type="common">Nasal bird schistosome</name>
    <dbReference type="NCBI Taxonomy" id="157069"/>
    <lineage>
        <taxon>Eukaryota</taxon>
        <taxon>Metazoa</taxon>
        <taxon>Spiralia</taxon>
        <taxon>Lophotrochozoa</taxon>
        <taxon>Platyhelminthes</taxon>
        <taxon>Trematoda</taxon>
        <taxon>Digenea</taxon>
        <taxon>Strigeidida</taxon>
        <taxon>Schistosomatoidea</taxon>
        <taxon>Schistosomatidae</taxon>
        <taxon>Trichobilharzia</taxon>
    </lineage>
</organism>
<evidence type="ECO:0000313" key="2">
    <source>
        <dbReference type="EMBL" id="BAV82971.1"/>
    </source>
</evidence>
<feature type="transmembrane region" description="Helical" evidence="1">
    <location>
        <begin position="103"/>
        <end position="125"/>
    </location>
</feature>
<accession>A0A1E1GJE0</accession>
<gene>
    <name evidence="2" type="primary">ND2</name>
</gene>
<evidence type="ECO:0000256" key="1">
    <source>
        <dbReference type="SAM" id="Phobius"/>
    </source>
</evidence>
<feature type="transmembrane region" description="Helical" evidence="1">
    <location>
        <begin position="77"/>
        <end position="97"/>
    </location>
</feature>
<name>A0A1E1GJE0_TRIRE</name>
<feature type="transmembrane region" description="Helical" evidence="1">
    <location>
        <begin position="232"/>
        <end position="251"/>
    </location>
</feature>
<feature type="transmembrane region" description="Helical" evidence="1">
    <location>
        <begin position="132"/>
        <end position="152"/>
    </location>
</feature>
<feature type="transmembrane region" description="Helical" evidence="1">
    <location>
        <begin position="6"/>
        <end position="21"/>
    </location>
</feature>
<keyword evidence="1" id="KW-1133">Transmembrane helix</keyword>
<feature type="transmembrane region" description="Helical" evidence="1">
    <location>
        <begin position="183"/>
        <end position="203"/>
    </location>
</feature>
<keyword evidence="2" id="KW-0496">Mitochondrion</keyword>
<dbReference type="EMBL" id="AP017711">
    <property type="protein sequence ID" value="BAV82971.1"/>
    <property type="molecule type" value="Genomic_DNA"/>
</dbReference>
<proteinExistence type="predicted"/>